<comment type="caution">
    <text evidence="1">The sequence shown here is derived from an EMBL/GenBank/DDBJ whole genome shotgun (WGS) entry which is preliminary data.</text>
</comment>
<evidence type="ECO:0000313" key="2">
    <source>
        <dbReference type="Proteomes" id="UP001500751"/>
    </source>
</evidence>
<proteinExistence type="predicted"/>
<name>A0ABP5FAU0_9ACTN</name>
<gene>
    <name evidence="1" type="ORF">GCM10009839_14410</name>
</gene>
<dbReference type="EMBL" id="BAAAQN010000006">
    <property type="protein sequence ID" value="GAA2019145.1"/>
    <property type="molecule type" value="Genomic_DNA"/>
</dbReference>
<keyword evidence="2" id="KW-1185">Reference proteome</keyword>
<evidence type="ECO:0000313" key="1">
    <source>
        <dbReference type="EMBL" id="GAA2019145.1"/>
    </source>
</evidence>
<sequence length="250" mass="27027">MKYEIRIEENVPRARELVVEVPDGHADPAEYLRQHTGGWADPHLPAGAATIAWIRPATAPPAPEPEAMFVVEWTAAVQRHCRVLATAAELHKALQAGTGGDVEPFTSSADVHWQVRGNVHERGLDHWIQTVAAAGRATTVDTQIVDDPWIDAATPATDAQTAEYRAGLPQAPGLLDRAVGYDFTETSTGRGTLALAMLDDSGLWDRGTPVTPEVLTEYFGLHGADPGHVKNTDTTFTDITYTTHRDGGRP</sequence>
<accession>A0ABP5FAU0</accession>
<reference evidence="2" key="1">
    <citation type="journal article" date="2019" name="Int. J. Syst. Evol. Microbiol.">
        <title>The Global Catalogue of Microorganisms (GCM) 10K type strain sequencing project: providing services to taxonomists for standard genome sequencing and annotation.</title>
        <authorList>
            <consortium name="The Broad Institute Genomics Platform"/>
            <consortium name="The Broad Institute Genome Sequencing Center for Infectious Disease"/>
            <person name="Wu L."/>
            <person name="Ma J."/>
        </authorList>
    </citation>
    <scope>NUCLEOTIDE SEQUENCE [LARGE SCALE GENOMIC DNA]</scope>
    <source>
        <strain evidence="2">JCM 16014</strain>
    </source>
</reference>
<dbReference type="RefSeq" id="WP_344664716.1">
    <property type="nucleotide sequence ID" value="NZ_BAAAQN010000006.1"/>
</dbReference>
<organism evidence="1 2">
    <name type="scientific">Catenulispora yoronensis</name>
    <dbReference type="NCBI Taxonomy" id="450799"/>
    <lineage>
        <taxon>Bacteria</taxon>
        <taxon>Bacillati</taxon>
        <taxon>Actinomycetota</taxon>
        <taxon>Actinomycetes</taxon>
        <taxon>Catenulisporales</taxon>
        <taxon>Catenulisporaceae</taxon>
        <taxon>Catenulispora</taxon>
    </lineage>
</organism>
<dbReference type="Proteomes" id="UP001500751">
    <property type="component" value="Unassembled WGS sequence"/>
</dbReference>
<protein>
    <submittedName>
        <fullName evidence="1">Uncharacterized protein</fullName>
    </submittedName>
</protein>